<dbReference type="SMART" id="SM00535">
    <property type="entry name" value="RIBOc"/>
    <property type="match status" value="1"/>
</dbReference>
<dbReference type="EMBL" id="SOZJ01000006">
    <property type="protein sequence ID" value="TGJ64934.1"/>
    <property type="molecule type" value="Genomic_DNA"/>
</dbReference>
<dbReference type="GO" id="GO:0004525">
    <property type="term" value="F:ribonuclease III activity"/>
    <property type="evidence" value="ECO:0007669"/>
    <property type="project" value="InterPro"/>
</dbReference>
<gene>
    <name evidence="2" type="ORF">EYR41_008940</name>
</gene>
<comment type="caution">
    <text evidence="2">The sequence shown here is derived from an EMBL/GenBank/DDBJ whole genome shotgun (WGS) entry which is preliminary data.</text>
</comment>
<dbReference type="PROSITE" id="PS50142">
    <property type="entry name" value="RNASE_3_2"/>
    <property type="match status" value="1"/>
</dbReference>
<name>A0A7C8KIC4_ORBOL</name>
<dbReference type="PROSITE" id="PS50137">
    <property type="entry name" value="DS_RBD"/>
    <property type="match status" value="1"/>
</dbReference>
<dbReference type="AlphaFoldDB" id="A0A7C8KIC4"/>
<feature type="compositionally biased region" description="Low complexity" evidence="1">
    <location>
        <begin position="1"/>
        <end position="19"/>
    </location>
</feature>
<dbReference type="Gene3D" id="3.30.160.20">
    <property type="match status" value="1"/>
</dbReference>
<organism evidence="2 3">
    <name type="scientific">Orbilia oligospora</name>
    <name type="common">Nematode-trapping fungus</name>
    <name type="synonym">Arthrobotrys oligospora</name>
    <dbReference type="NCBI Taxonomy" id="2813651"/>
    <lineage>
        <taxon>Eukaryota</taxon>
        <taxon>Fungi</taxon>
        <taxon>Dikarya</taxon>
        <taxon>Ascomycota</taxon>
        <taxon>Pezizomycotina</taxon>
        <taxon>Orbiliomycetes</taxon>
        <taxon>Orbiliales</taxon>
        <taxon>Orbiliaceae</taxon>
        <taxon>Orbilia</taxon>
    </lineage>
</organism>
<sequence length="321" mass="36162">MHSASSSNRSPPQSRSGSPWYSRFPCIDPADDYSQNWPPQMLRITDPEIWRLVVLPKTGRSPLDPSDVRQNERIEYLGYGILTALVSDFLYFEFIEYTESGLLAMREALLDPVVLSNVCQRIDLPQCLPTAPADRYSDEQSLALLFEAYIGGLYHNRGAEGYSSLRDWFYFLIKPYAMMCKNNYDQYIDSHRDSRNAQFASPSRRGGYSSSGYPSYGLADPYMIARPGTAAPDFGAYGTSHGAGRGAGDYIQELKEFCEKRRLAQPVYLDTSNQKNGDFIEWFSTVSIDGGFIAESPDWAKSKKMARATASKMALNKLRNL</sequence>
<reference evidence="2 3" key="1">
    <citation type="submission" date="2019-03" db="EMBL/GenBank/DDBJ databases">
        <title>Nematode-trapping fungi genome.</title>
        <authorList>
            <person name="Vidal-Diez De Ulzurrun G."/>
        </authorList>
    </citation>
    <scope>NUCLEOTIDE SEQUENCE [LARGE SCALE GENOMIC DNA]</scope>
    <source>
        <strain evidence="2 3">TWF154</strain>
    </source>
</reference>
<dbReference type="OrthoDB" id="2392202at2759"/>
<dbReference type="GO" id="GO:0003723">
    <property type="term" value="F:RNA binding"/>
    <property type="evidence" value="ECO:0007669"/>
    <property type="project" value="UniProtKB-UniRule"/>
</dbReference>
<dbReference type="GO" id="GO:0006396">
    <property type="term" value="P:RNA processing"/>
    <property type="evidence" value="ECO:0007669"/>
    <property type="project" value="InterPro"/>
</dbReference>
<dbReference type="SUPFAM" id="SSF54768">
    <property type="entry name" value="dsRNA-binding domain-like"/>
    <property type="match status" value="1"/>
</dbReference>
<dbReference type="InterPro" id="IPR000999">
    <property type="entry name" value="RNase_III_dom"/>
</dbReference>
<proteinExistence type="predicted"/>
<accession>A0A7C8KIC4</accession>
<dbReference type="InterPro" id="IPR014720">
    <property type="entry name" value="dsRBD_dom"/>
</dbReference>
<dbReference type="InterPro" id="IPR036389">
    <property type="entry name" value="RNase_III_sf"/>
</dbReference>
<dbReference type="Gene3D" id="1.10.1520.10">
    <property type="entry name" value="Ribonuclease III domain"/>
    <property type="match status" value="1"/>
</dbReference>
<dbReference type="CDD" id="cd00593">
    <property type="entry name" value="RIBOc"/>
    <property type="match status" value="1"/>
</dbReference>
<evidence type="ECO:0000313" key="3">
    <source>
        <dbReference type="Proteomes" id="UP000297595"/>
    </source>
</evidence>
<protein>
    <submittedName>
        <fullName evidence="2">Uncharacterized protein</fullName>
    </submittedName>
</protein>
<dbReference type="Proteomes" id="UP000297595">
    <property type="component" value="Unassembled WGS sequence"/>
</dbReference>
<evidence type="ECO:0000256" key="1">
    <source>
        <dbReference type="SAM" id="MobiDB-lite"/>
    </source>
</evidence>
<dbReference type="Pfam" id="PF00636">
    <property type="entry name" value="Ribonuclease_3"/>
    <property type="match status" value="1"/>
</dbReference>
<feature type="region of interest" description="Disordered" evidence="1">
    <location>
        <begin position="1"/>
        <end position="20"/>
    </location>
</feature>
<evidence type="ECO:0000313" key="2">
    <source>
        <dbReference type="EMBL" id="TGJ64934.1"/>
    </source>
</evidence>
<dbReference type="Pfam" id="PF00035">
    <property type="entry name" value="dsrm"/>
    <property type="match status" value="1"/>
</dbReference>
<dbReference type="SUPFAM" id="SSF69065">
    <property type="entry name" value="RNase III domain-like"/>
    <property type="match status" value="1"/>
</dbReference>